<dbReference type="RefSeq" id="WP_081864373.1">
    <property type="nucleotide sequence ID" value="NZ_FOIX01000003.1"/>
</dbReference>
<dbReference type="EMBL" id="LR134441">
    <property type="protein sequence ID" value="VEH98669.1"/>
    <property type="molecule type" value="Genomic_DNA"/>
</dbReference>
<feature type="coiled-coil region" evidence="1">
    <location>
        <begin position="674"/>
        <end position="735"/>
    </location>
</feature>
<name>A0A3S4WS11_9FLAO</name>
<evidence type="ECO:0000313" key="4">
    <source>
        <dbReference type="Proteomes" id="UP000270036"/>
    </source>
</evidence>
<dbReference type="OrthoDB" id="5422202at2"/>
<feature type="region of interest" description="Disordered" evidence="2">
    <location>
        <begin position="1"/>
        <end position="189"/>
    </location>
</feature>
<feature type="compositionally biased region" description="Basic and acidic residues" evidence="2">
    <location>
        <begin position="77"/>
        <end position="92"/>
    </location>
</feature>
<reference evidence="3 4" key="1">
    <citation type="submission" date="2018-12" db="EMBL/GenBank/DDBJ databases">
        <authorList>
            <consortium name="Pathogen Informatics"/>
        </authorList>
    </citation>
    <scope>NUCLEOTIDE SEQUENCE [LARGE SCALE GENOMIC DNA]</scope>
    <source>
        <strain evidence="3 4">NCTC13489</strain>
    </source>
</reference>
<feature type="compositionally biased region" description="Basic and acidic residues" evidence="2">
    <location>
        <begin position="8"/>
        <end position="17"/>
    </location>
</feature>
<dbReference type="STRING" id="266748.HY04_12450"/>
<organism evidence="3 4">
    <name type="scientific">Kaistella antarctica</name>
    <dbReference type="NCBI Taxonomy" id="266748"/>
    <lineage>
        <taxon>Bacteria</taxon>
        <taxon>Pseudomonadati</taxon>
        <taxon>Bacteroidota</taxon>
        <taxon>Flavobacteriia</taxon>
        <taxon>Flavobacteriales</taxon>
        <taxon>Weeksellaceae</taxon>
        <taxon>Chryseobacterium group</taxon>
        <taxon>Kaistella</taxon>
    </lineage>
</organism>
<accession>A0A3S4WS11</accession>
<feature type="compositionally biased region" description="Basic and acidic residues" evidence="2">
    <location>
        <begin position="154"/>
        <end position="185"/>
    </location>
</feature>
<evidence type="ECO:0000313" key="3">
    <source>
        <dbReference type="EMBL" id="VEH98669.1"/>
    </source>
</evidence>
<dbReference type="AlphaFoldDB" id="A0A3S4WS11"/>
<feature type="compositionally biased region" description="Acidic residues" evidence="2">
    <location>
        <begin position="39"/>
        <end position="62"/>
    </location>
</feature>
<evidence type="ECO:0000256" key="1">
    <source>
        <dbReference type="SAM" id="Coils"/>
    </source>
</evidence>
<dbReference type="SUPFAM" id="SSF161270">
    <property type="entry name" value="PspA lactotransferrin-binding region"/>
    <property type="match status" value="1"/>
</dbReference>
<sequence length="745" mass="87078">MITEDSLSENHEKKPEQENILDQNPLEIPSSKEDAPPAEMEEPAVEEPQEIPEPQTDPEDEIPVLGEVLLETSAETGEPKIEEHHDENKLILEEVALELSPDEELPQDNVSATPETTIEQEVVTEQDVVENNTPKQDDPETINQPEQELGSPTEESKSSDNLEKSEIHTAASDKKPESHQNRHEDELESIDSLSLAEVLAAMETIVNKEDAGAHFRKFNQLKEQANHLIHDQTEDLKNKFVAAGNPVELFSNQHPSQAKLSGILHIYREKNDEYHKKQEENHHKNLEHRQSIIDSLKNLYTNTEAGTNLFKAIREIKEDWKNAGQVAKSEFKLLNNNYFHHLNQFYQMLDMNKEYMEQEFAHNLEKRQHIIERAKELQLEPSVQKALNELQYLHKLWKEEAEPVAEEFREKTWDEFKEISNKIHDRKSELTEQIEKEQAENLIRKNEIIEEIKKMAGGEKETNHNYWQNSIKKVEALRTEFLRLGNVPRKVSNQNWNDFKDHLRNFNVKKNEFYKGLKNSQQTNLDEKLNLIQTAKDNMLSEDWETIVPLFKKLQEDWKKVGHVPRSMTNKVWDDFREACNTFFNNYREKNNTANDNWKENFKNKKQLLDELKEIGDEEGSVEKIEQIKSKWNSIGKVPREKININTEFNKTLRDKLKLNKIHEYDLREEGLSEDQVTDKARKIKNQIADLEAEIVKMENNLGFFSNSSRDNPLLKETFQKIDDKKSQLESMKQSLHSILIGDNQ</sequence>
<dbReference type="KEGG" id="cant:NCTC13489_01084"/>
<keyword evidence="1" id="KW-0175">Coiled coil</keyword>
<proteinExistence type="predicted"/>
<dbReference type="Pfam" id="PF03993">
    <property type="entry name" value="DUF349"/>
    <property type="match status" value="5"/>
</dbReference>
<dbReference type="InterPro" id="IPR007139">
    <property type="entry name" value="DUF349"/>
</dbReference>
<protein>
    <submittedName>
        <fullName evidence="3">Domain of Uncharacterized Function (DUF349)</fullName>
    </submittedName>
</protein>
<gene>
    <name evidence="3" type="ORF">NCTC13489_01084</name>
</gene>
<dbReference type="Proteomes" id="UP000270036">
    <property type="component" value="Chromosome"/>
</dbReference>
<evidence type="ECO:0000256" key="2">
    <source>
        <dbReference type="SAM" id="MobiDB-lite"/>
    </source>
</evidence>